<dbReference type="SMART" id="SM01204">
    <property type="entry name" value="FIST_C"/>
    <property type="match status" value="1"/>
</dbReference>
<evidence type="ECO:0000259" key="1">
    <source>
        <dbReference type="SMART" id="SM00897"/>
    </source>
</evidence>
<dbReference type="PANTHER" id="PTHR40252:SF2">
    <property type="entry name" value="BLR0328 PROTEIN"/>
    <property type="match status" value="1"/>
</dbReference>
<comment type="caution">
    <text evidence="3">The sequence shown here is derived from an EMBL/GenBank/DDBJ whole genome shotgun (WGS) entry which is preliminary data.</text>
</comment>
<evidence type="ECO:0000313" key="3">
    <source>
        <dbReference type="EMBL" id="GGE26568.1"/>
    </source>
</evidence>
<dbReference type="SMART" id="SM00897">
    <property type="entry name" value="FIST"/>
    <property type="match status" value="1"/>
</dbReference>
<feature type="domain" description="FIST C-domain" evidence="2">
    <location>
        <begin position="211"/>
        <end position="341"/>
    </location>
</feature>
<sequence>MHFLIQDKSQLLAALDKLKNNKIKKALVFVSDQTKNNFVNQYLELINTYQIEIYGGVFPSLIYDSKPYENGFILLGMPDIIAATILHLNLESKELDQEINSFKTSLKNTKTQTIFTLLSAFGTDKTIFLRNLYNNYGNTVNYFGAGCGSIREKSDIEIISNKGYTANAGLILALKSRLEINYAHGWKSSKKIYKVTEYEGNEIISIDWEPAFEFYKKIVYKESGLDVNKNNFVEISKQFPFGMLRLDSELIIRDPYAVTSRGGILVVDKIEEGEFIKIMFGNSEYLIKAAEKIAVNTSQHVLSFNCISRKLFHQNKINIELSSIAKTNLVGAFSIGEIVNNGNSYLEMYNKIVTTAKC</sequence>
<dbReference type="Proteomes" id="UP000599179">
    <property type="component" value="Unassembled WGS sequence"/>
</dbReference>
<evidence type="ECO:0000313" key="4">
    <source>
        <dbReference type="Proteomes" id="UP000599179"/>
    </source>
</evidence>
<evidence type="ECO:0000259" key="2">
    <source>
        <dbReference type="SMART" id="SM01204"/>
    </source>
</evidence>
<protein>
    <recommendedName>
        <fullName evidence="5">FIST N domain-containing protein</fullName>
    </recommendedName>
</protein>
<dbReference type="EMBL" id="BMGM01000001">
    <property type="protein sequence ID" value="GGE26568.1"/>
    <property type="molecule type" value="Genomic_DNA"/>
</dbReference>
<evidence type="ECO:0008006" key="5">
    <source>
        <dbReference type="Google" id="ProtNLM"/>
    </source>
</evidence>
<organism evidence="3 4">
    <name type="scientific">Psychroflexus planctonicus</name>
    <dbReference type="NCBI Taxonomy" id="1526575"/>
    <lineage>
        <taxon>Bacteria</taxon>
        <taxon>Pseudomonadati</taxon>
        <taxon>Bacteroidota</taxon>
        <taxon>Flavobacteriia</taxon>
        <taxon>Flavobacteriales</taxon>
        <taxon>Flavobacteriaceae</taxon>
        <taxon>Psychroflexus</taxon>
    </lineage>
</organism>
<keyword evidence="4" id="KW-1185">Reference proteome</keyword>
<reference evidence="4" key="1">
    <citation type="journal article" date="2019" name="Int. J. Syst. Evol. Microbiol.">
        <title>The Global Catalogue of Microorganisms (GCM) 10K type strain sequencing project: providing services to taxonomists for standard genome sequencing and annotation.</title>
        <authorList>
            <consortium name="The Broad Institute Genomics Platform"/>
            <consortium name="The Broad Institute Genome Sequencing Center for Infectious Disease"/>
            <person name="Wu L."/>
            <person name="Ma J."/>
        </authorList>
    </citation>
    <scope>NUCLEOTIDE SEQUENCE [LARGE SCALE GENOMIC DNA]</scope>
    <source>
        <strain evidence="4">CGMCC 1.12931</strain>
    </source>
</reference>
<accession>A0ABQ1SE68</accession>
<dbReference type="Pfam" id="PF10442">
    <property type="entry name" value="FIST_C"/>
    <property type="match status" value="1"/>
</dbReference>
<name>A0ABQ1SE68_9FLAO</name>
<dbReference type="InterPro" id="IPR013702">
    <property type="entry name" value="FIST_domain_N"/>
</dbReference>
<feature type="domain" description="FIST" evidence="1">
    <location>
        <begin position="22"/>
        <end position="210"/>
    </location>
</feature>
<dbReference type="RefSeq" id="WP_188457406.1">
    <property type="nucleotide sequence ID" value="NZ_BMGM01000001.1"/>
</dbReference>
<dbReference type="PANTHER" id="PTHR40252">
    <property type="entry name" value="BLR0328 PROTEIN"/>
    <property type="match status" value="1"/>
</dbReference>
<gene>
    <name evidence="3" type="ORF">GCM10010832_04080</name>
</gene>
<dbReference type="InterPro" id="IPR019494">
    <property type="entry name" value="FIST_C"/>
</dbReference>
<dbReference type="Pfam" id="PF08495">
    <property type="entry name" value="FIST"/>
    <property type="match status" value="1"/>
</dbReference>
<proteinExistence type="predicted"/>